<protein>
    <recommendedName>
        <fullName evidence="4">DUF2818 domain-containing protein</fullName>
    </recommendedName>
</protein>
<dbReference type="InterPro" id="IPR016768">
    <property type="entry name" value="UCP019883"/>
</dbReference>
<feature type="transmembrane region" description="Helical" evidence="1">
    <location>
        <begin position="45"/>
        <end position="63"/>
    </location>
</feature>
<proteinExistence type="predicted"/>
<evidence type="ECO:0000256" key="1">
    <source>
        <dbReference type="SAM" id="Phobius"/>
    </source>
</evidence>
<organism evidence="2 3">
    <name type="scientific">Cycloclasticus pugetii</name>
    <dbReference type="NCBI Taxonomy" id="34068"/>
    <lineage>
        <taxon>Bacteria</taxon>
        <taxon>Pseudomonadati</taxon>
        <taxon>Pseudomonadota</taxon>
        <taxon>Gammaproteobacteria</taxon>
        <taxon>Thiotrichales</taxon>
        <taxon>Piscirickettsiaceae</taxon>
        <taxon>Cycloclasticus</taxon>
    </lineage>
</organism>
<name>A0AB33Z2W9_9GAMM</name>
<sequence>MSNQFTIVIFLIFSILMANLPWLSDKLFCIRQIAHKSGWFRWFEWLCWYVLTFSVGFALEYKIMGTNTTQNWEFYVVTICLFVVFALPSFIYHYDLKKILKSREKE</sequence>
<keyword evidence="3" id="KW-1185">Reference proteome</keyword>
<dbReference type="Pfam" id="PF10993">
    <property type="entry name" value="DUF2818"/>
    <property type="match status" value="1"/>
</dbReference>
<feature type="transmembrane region" description="Helical" evidence="1">
    <location>
        <begin position="6"/>
        <end position="24"/>
    </location>
</feature>
<dbReference type="EMBL" id="ASHL01000002">
    <property type="protein sequence ID" value="EPD13709.1"/>
    <property type="molecule type" value="Genomic_DNA"/>
</dbReference>
<evidence type="ECO:0000313" key="3">
    <source>
        <dbReference type="Proteomes" id="UP000015462"/>
    </source>
</evidence>
<evidence type="ECO:0008006" key="4">
    <source>
        <dbReference type="Google" id="ProtNLM"/>
    </source>
</evidence>
<keyword evidence="1" id="KW-0812">Transmembrane</keyword>
<dbReference type="RefSeq" id="WP_016390061.1">
    <property type="nucleotide sequence ID" value="NZ_KE646806.1"/>
</dbReference>
<evidence type="ECO:0000313" key="2">
    <source>
        <dbReference type="EMBL" id="EPD13709.1"/>
    </source>
</evidence>
<accession>A0AB33Z2W9</accession>
<feature type="transmembrane region" description="Helical" evidence="1">
    <location>
        <begin position="75"/>
        <end position="94"/>
    </location>
</feature>
<gene>
    <name evidence="2" type="ORF">L196_04211</name>
</gene>
<comment type="caution">
    <text evidence="2">The sequence shown here is derived from an EMBL/GenBank/DDBJ whole genome shotgun (WGS) entry which is preliminary data.</text>
</comment>
<reference evidence="2 3" key="1">
    <citation type="journal article" date="2013" name="Genome Announc.">
        <title>Genome Sequence of the Pyrene- and Fluoranthene-Degrading Bacterium Cycloclasticus sp. Strain PY97M.</title>
        <authorList>
            <person name="Cui Z."/>
            <person name="Xu G."/>
            <person name="Li Q."/>
            <person name="Gao W."/>
            <person name="Zheng L."/>
        </authorList>
    </citation>
    <scope>NUCLEOTIDE SEQUENCE [LARGE SCALE GENOMIC DNA]</scope>
    <source>
        <strain evidence="2 3">PY97M</strain>
    </source>
</reference>
<keyword evidence="1" id="KW-1133">Transmembrane helix</keyword>
<dbReference type="Proteomes" id="UP000015462">
    <property type="component" value="Unassembled WGS sequence"/>
</dbReference>
<keyword evidence="1" id="KW-0472">Membrane</keyword>
<dbReference type="AlphaFoldDB" id="A0AB33Z2W9"/>